<name>A0A0A7G092_9CLOT</name>
<dbReference type="Proteomes" id="UP000030635">
    <property type="component" value="Plasmid pCBJ"/>
</dbReference>
<dbReference type="RefSeq" id="WP_040113641.1">
    <property type="nucleotide sequence ID" value="NZ_CP006906.1"/>
</dbReference>
<dbReference type="InterPro" id="IPR011050">
    <property type="entry name" value="Pectin_lyase_fold/virulence"/>
</dbReference>
<accession>A0A0A7G092</accession>
<keyword evidence="2" id="KW-0614">Plasmid</keyword>
<dbReference type="Gene3D" id="2.60.120.260">
    <property type="entry name" value="Galactose-binding domain-like"/>
    <property type="match status" value="1"/>
</dbReference>
<dbReference type="eggNOG" id="COG4926">
    <property type="taxonomic scope" value="Bacteria"/>
</dbReference>
<dbReference type="PANTHER" id="PTHR47372">
    <property type="entry name" value="DAUER UP-REGULATED-RELATED"/>
    <property type="match status" value="1"/>
</dbReference>
<dbReference type="HOGENOM" id="CLU_230051_0_0_9"/>
<proteinExistence type="predicted"/>
<dbReference type="PANTHER" id="PTHR47372:SF11">
    <property type="entry name" value="RE19971P"/>
    <property type="match status" value="1"/>
</dbReference>
<organism evidence="2 3">
    <name type="scientific">Clostridium baratii str. Sullivan</name>
    <dbReference type="NCBI Taxonomy" id="1415775"/>
    <lineage>
        <taxon>Bacteria</taxon>
        <taxon>Bacillati</taxon>
        <taxon>Bacillota</taxon>
        <taxon>Clostridia</taxon>
        <taxon>Eubacteriales</taxon>
        <taxon>Clostridiaceae</taxon>
        <taxon>Clostridium</taxon>
    </lineage>
</organism>
<dbReference type="KEGG" id="cbv:U729_3142"/>
<feature type="region of interest" description="Disordered" evidence="1">
    <location>
        <begin position="1466"/>
        <end position="1491"/>
    </location>
</feature>
<protein>
    <submittedName>
        <fullName evidence="2">Uncharacterized protein</fullName>
    </submittedName>
</protein>
<evidence type="ECO:0000256" key="1">
    <source>
        <dbReference type="SAM" id="MobiDB-lite"/>
    </source>
</evidence>
<evidence type="ECO:0000313" key="2">
    <source>
        <dbReference type="EMBL" id="AIY85268.1"/>
    </source>
</evidence>
<keyword evidence="3" id="KW-1185">Reference proteome</keyword>
<reference evidence="2 3" key="1">
    <citation type="journal article" date="2015" name="Infect. Genet. Evol.">
        <title>Genomic sequences of six botulinum neurotoxin-producing strains representing three clostridial species illustrate the mobility and diversity of botulinum neurotoxin genes.</title>
        <authorList>
            <person name="Smith T.J."/>
            <person name="Hill K.K."/>
            <person name="Xie G."/>
            <person name="Foley B.T."/>
            <person name="Williamson C.H."/>
            <person name="Foster J.T."/>
            <person name="Johnson S.L."/>
            <person name="Chertkov O."/>
            <person name="Teshima H."/>
            <person name="Gibbons H.S."/>
            <person name="Johnsky L.A."/>
            <person name="Karavis M.A."/>
            <person name="Smith L.A."/>
        </authorList>
    </citation>
    <scope>NUCLEOTIDE SEQUENCE [LARGE SCALE GENOMIC DNA]</scope>
    <source>
        <strain evidence="2">Sullivan</strain>
        <plasmid evidence="3">Plasmid pCBJ</plasmid>
    </source>
</reference>
<sequence length="2311" mass="252835">MTIATGQFTIIDMNDFESGVTPPIEPNDNSVWLDTSVNPPVFKIWNGSEWVIENDWNEKVNGLEDSINETKSSLEGTQTDVRLLKKSIDLKADTTYVDRVKTELTLGGKNKMPFTLFDMENFTSYWTTSHNDIASISLVNYNFGVEGNDDYFIAGKKVFNFSVNSIKATEQQINYSTCNVIDDKKFIKLKPNKDYTFSSWMLKNSFCEKFKFVIFNKATNKIHATSSLFLAESDKFKRYGLTFTTDSTEDYCVIIYNYPKSGASGNSNVYLYNMIVEEGEASDVWSPCIDDVGSSSIAYIEEALKQLKSNLKVEDDKITASVSKVQSETETLDGEVKKNKKWIENAQLAIDSGSIIGSVSNYLPGADNLMPYTYLNLKDVEKSWSITPKGTITKRLYDFGTVSSQDNFLYGKNVLMISCTPLDASSIEDSTLVLTVSPEKRDIVLETNTKYTISYYVYITDRIKSVKCQIWNKAKNNSLNSTLESDSNVTEYTEHFVKVEVSFTTTETDTVYYPRFIIEMNKDLLRDANIYLADMMIQKGSVNITWTPNAYDNEKYIDDTMTEKMVEVNEQFLEYGKELKNLDTYMKGAFKDGIIDSTEAENIKESLRYIDIEKRAIDAQYNEIMSNASLLSDENTNVLPSEIIIKDEVSTYGAGPTISDVTVIEAFRNGRFKLRYKVGNELPNEKTTHFISKNGADYESVDAIKYGDYYEAISTGLPPGDNRVSVKVINSAGQNVYSNVTVTIKENSKEHLTFSKKEYNNKYDELVTVINRILEAGKVTEQDKNDIDTAFTAYGDKLSQFHAAFNSAIDAIAESKVSSLSQQLDNKMAQFKVTVDGISSTVTKTETITGEILEDLSNVNSNIDDLKTSVGVAKENAKKAQDAADSAKSAADTANRLVSDISNDNRLTPGEKQSVKLEWDVIVGEKDGIIESANKYSVSTTDYLSKYDALNTYITPLLSSLTNTSDVNGGVFRSKFKDYYNSKQAILNNISSEAKSLVEVAENLATQAQSAADAAKQAAQTAQSTADAAKSSAQTANNKLGEIASDSKLTPSEKQNTKLEWDKIVGEKDKIISEATKFGVSTTTYVGNYNTLDSYITPLLSSLTTTSDIVGTTFRSNFSNYYSARQDVLNGITTKAKELAGNAQSTANNAQTAATNAQKAADAAKSSAQTAQSTADAAKSSATTANNLLKDIADDNKITPTEKQSTKLEWDKIVGEKTKIVTEAGKFSVSLTTYNSAYDALNTYITPILSSLTTTSSITGTEFRTKFSTYYNARQDVLNGISSKAKELADTAQSTANTAKSAADAAKQAAQTAQSTADAAKSSATTANNTLKDIADDNKITPTEKQSTKLEWDKIVGEKPKIVSEAGKFSVSLTTYNSAYSTLENYITPILSSLTTTTSITGTTFRSNFANYYNARQDVLNGITTKAKDLAGTAQSTANNAQTAATNAQKAADAANALATTAKSTADTAKTNAQTANNKLGEIASDSKLTPSEKQNTKLEWDKIVGEKDKIISEANKFGVSTTTYTNNYNTLNSYITPLLSSLTSTSDIVGTTFRSNFANYYNARQDVLNSISSKAKTLADNAQTAADNANKQVGALGTRVSTVEQKVEADNITNVVRQHTSYKNDLNAKANKTDVYTKTEIEGKKYQTESQVQQTVNGLQVKVTDEGGYNLVKNSCGGGVTNSWIVPSGVAAYRSVDVQTLLPTGASTALCFDNNSGATAYVCSERFVLKPNTKYIFSGWVRHYNMGAPVFMVAGSDTVYENNESDSYTWYKRAPVDGEPDVYKKFFLTFQTTANTKSGYVRIQLGTQVASNALAMCQFTKILVTEGELDFEWCPHHGEVYEGIVEIGKEGVKVTRDGFRSYTLLDDKSLSVIEKGATMASFGENSSIPELVSGSIYAEEIQSQSLINTQTAITLYVNMTSGSDENDGLSSSTALKTIQEALDRLNKCLIEDSVIINVTGTGNQSIKAWGFIGSGELNIILDQTARLYTNTFDFYCCNCFIRVNGSKDGIEGKNSGQIIQQDSGDLFYIMCCTYVHIKATCIVGQKSGQAVTSIYGSHVFVEQCEVDRFSTCFLAKAAGIISVKNCIGSDDTYVAGGNNGGIIFLCSATNAVIPNYITAVYASSGSSEVERAGLAEGKGSKRSGVIYPPTYVPPSPPAATQYTKSWTPTKIYSDETLNGWSDRAELIQGYYSGWGTGRWTGYIKFNDGSIRDTISNATNLSGKLYLKRRSSAHGVNVGAILSLYGSDGTAIDTSTKFDLGTGKWITLSAAVVGKIQSGAIKYFYVKYDSSTQNRYIKFESNITLQLSYKK</sequence>
<geneLocation type="plasmid" evidence="2 3">
    <name>pCBJ</name>
</geneLocation>
<dbReference type="EMBL" id="CP006906">
    <property type="protein sequence ID" value="AIY85268.1"/>
    <property type="molecule type" value="Genomic_DNA"/>
</dbReference>
<dbReference type="OrthoDB" id="1865704at2"/>
<gene>
    <name evidence="2" type="ORF">U729_3142</name>
</gene>
<evidence type="ECO:0000313" key="3">
    <source>
        <dbReference type="Proteomes" id="UP000030635"/>
    </source>
</evidence>
<dbReference type="SUPFAM" id="SSF51126">
    <property type="entry name" value="Pectin lyase-like"/>
    <property type="match status" value="1"/>
</dbReference>